<feature type="compositionally biased region" description="Polar residues" evidence="1">
    <location>
        <begin position="35"/>
        <end position="48"/>
    </location>
</feature>
<feature type="chain" id="PRO_5016292231" evidence="2">
    <location>
        <begin position="22"/>
        <end position="341"/>
    </location>
</feature>
<evidence type="ECO:0000256" key="2">
    <source>
        <dbReference type="SAM" id="SignalP"/>
    </source>
</evidence>
<dbReference type="RefSeq" id="XP_025381483.1">
    <property type="nucleotide sequence ID" value="XM_025519905.1"/>
</dbReference>
<feature type="region of interest" description="Disordered" evidence="1">
    <location>
        <begin position="33"/>
        <end position="82"/>
    </location>
</feature>
<reference evidence="3" key="1">
    <citation type="journal article" date="2018" name="Mol. Biol. Evol.">
        <title>Broad Genomic Sampling Reveals a Smut Pathogenic Ancestry of the Fungal Clade Ustilaginomycotina.</title>
        <authorList>
            <person name="Kijpornyongpan T."/>
            <person name="Mondo S.J."/>
            <person name="Barry K."/>
            <person name="Sandor L."/>
            <person name="Lee J."/>
            <person name="Lipzen A."/>
            <person name="Pangilinan J."/>
            <person name="LaButti K."/>
            <person name="Hainaut M."/>
            <person name="Henrissat B."/>
            <person name="Grigoriev I.V."/>
            <person name="Spatafora J.W."/>
            <person name="Aime M.C."/>
        </authorList>
    </citation>
    <scope>NUCLEOTIDE SEQUENCE [LARGE SCALE GENOMIC DNA]</scope>
    <source>
        <strain evidence="3">MCA 4198</strain>
    </source>
</reference>
<evidence type="ECO:0000256" key="1">
    <source>
        <dbReference type="SAM" id="MobiDB-lite"/>
    </source>
</evidence>
<dbReference type="Proteomes" id="UP000245768">
    <property type="component" value="Unassembled WGS sequence"/>
</dbReference>
<dbReference type="GeneID" id="37041821"/>
<feature type="region of interest" description="Disordered" evidence="1">
    <location>
        <begin position="311"/>
        <end position="341"/>
    </location>
</feature>
<organism evidence="3 4">
    <name type="scientific">Acaromyces ingoldii</name>
    <dbReference type="NCBI Taxonomy" id="215250"/>
    <lineage>
        <taxon>Eukaryota</taxon>
        <taxon>Fungi</taxon>
        <taxon>Dikarya</taxon>
        <taxon>Basidiomycota</taxon>
        <taxon>Ustilaginomycotina</taxon>
        <taxon>Exobasidiomycetes</taxon>
        <taxon>Exobasidiales</taxon>
        <taxon>Cryptobasidiaceae</taxon>
        <taxon>Acaromyces</taxon>
    </lineage>
</organism>
<sequence>MKLTSVIILAFGCWQLSSVLAYPAGTHPGERYHPWSNNPSLGTPSEPNDNVGRHLATGRPGTKDKGKGKAPSSQEPLERPLHPLMLPEDIPFSVDELLNAPYDFQYLPSTLWRPVEGNRPGHGLAEMESRPIAGHYPRSDEDVGQPMTPPSHVSNVSQSHHNDPRLQHLQWLGYQNVQYQQQPSGIQKVEGRTEGKVFRMLQLQDVTMISARSSWVASVVDNPFGPVEGRVYFSDPEQHAFVSQWANAERGKLAATSPTHDLRYMRLDENTQRWIMKREIVSGKEVVKAAPDDWWPSTVKSRVIVFKERVEKDTKKRRERREMQRQEASRGSGHSGRARSR</sequence>
<feature type="region of interest" description="Disordered" evidence="1">
    <location>
        <begin position="139"/>
        <end position="161"/>
    </location>
</feature>
<accession>A0A316Z272</accession>
<protein>
    <submittedName>
        <fullName evidence="3">Uncharacterized protein</fullName>
    </submittedName>
</protein>
<dbReference type="EMBL" id="KZ819634">
    <property type="protein sequence ID" value="PWN94285.1"/>
    <property type="molecule type" value="Genomic_DNA"/>
</dbReference>
<dbReference type="AlphaFoldDB" id="A0A316Z272"/>
<evidence type="ECO:0000313" key="3">
    <source>
        <dbReference type="EMBL" id="PWN94285.1"/>
    </source>
</evidence>
<dbReference type="InParanoid" id="A0A316Z272"/>
<name>A0A316Z272_9BASI</name>
<keyword evidence="2" id="KW-0732">Signal</keyword>
<keyword evidence="4" id="KW-1185">Reference proteome</keyword>
<gene>
    <name evidence="3" type="ORF">FA10DRAFT_258397</name>
</gene>
<feature type="compositionally biased region" description="Basic and acidic residues" evidence="1">
    <location>
        <begin position="311"/>
        <end position="328"/>
    </location>
</feature>
<evidence type="ECO:0000313" key="4">
    <source>
        <dbReference type="Proteomes" id="UP000245768"/>
    </source>
</evidence>
<proteinExistence type="predicted"/>
<feature type="signal peptide" evidence="2">
    <location>
        <begin position="1"/>
        <end position="21"/>
    </location>
</feature>